<dbReference type="Pfam" id="PF08245">
    <property type="entry name" value="Mur_ligase_M"/>
    <property type="match status" value="1"/>
</dbReference>
<dbReference type="EC" id="6.3.2.13" evidence="8 13"/>
<protein>
    <recommendedName>
        <fullName evidence="9 13">UDP-N-acetylmuramoyl-L-alanyl-D-glutamate--2,6-diaminopimelate ligase</fullName>
        <ecNumber evidence="8 13">6.3.2.13</ecNumber>
    </recommendedName>
    <alternativeName>
        <fullName evidence="10 13">Meso-A2pm-adding enzyme</fullName>
    </alternativeName>
    <alternativeName>
        <fullName evidence="11 13">Meso-diaminopimelate-adding enzyme</fullName>
    </alternativeName>
    <alternativeName>
        <fullName evidence="12 13">UDP-MurNAc-L-Ala-D-Glu:meso-diaminopimelate ligase</fullName>
    </alternativeName>
    <alternativeName>
        <fullName evidence="13">UDP-MurNAc-tripeptide synthetase</fullName>
    </alternativeName>
    <alternativeName>
        <fullName evidence="13">UDP-N-acetylmuramyl-tripeptide synthetase</fullName>
    </alternativeName>
</protein>
<feature type="binding site" evidence="13">
    <location>
        <begin position="50"/>
        <end position="52"/>
    </location>
    <ligand>
        <name>UDP-N-acetyl-alpha-D-muramoyl-L-alanyl-D-glutamate</name>
        <dbReference type="ChEBI" id="CHEBI:83900"/>
    </ligand>
</feature>
<dbReference type="GO" id="GO:0051301">
    <property type="term" value="P:cell division"/>
    <property type="evidence" value="ECO:0007669"/>
    <property type="project" value="UniProtKB-KW"/>
</dbReference>
<dbReference type="NCBIfam" id="TIGR01085">
    <property type="entry name" value="murE"/>
    <property type="match status" value="1"/>
</dbReference>
<organism evidence="18 19">
    <name type="scientific">Vibrio quintilis</name>
    <dbReference type="NCBI Taxonomy" id="1117707"/>
    <lineage>
        <taxon>Bacteria</taxon>
        <taxon>Pseudomonadati</taxon>
        <taxon>Pseudomonadota</taxon>
        <taxon>Gammaproteobacteria</taxon>
        <taxon>Vibrionales</taxon>
        <taxon>Vibrionaceae</taxon>
        <taxon>Vibrio</taxon>
    </lineage>
</organism>
<dbReference type="InterPro" id="IPR036615">
    <property type="entry name" value="Mur_ligase_C_dom_sf"/>
</dbReference>
<comment type="subcellular location">
    <subcellularLocation>
        <location evidence="13 14">Cytoplasm</location>
    </subcellularLocation>
</comment>
<comment type="similarity">
    <text evidence="1 13">Belongs to the MurCDEF family. MurE subfamily.</text>
</comment>
<dbReference type="GO" id="GO:0009252">
    <property type="term" value="P:peptidoglycan biosynthetic process"/>
    <property type="evidence" value="ECO:0007669"/>
    <property type="project" value="UniProtKB-UniRule"/>
</dbReference>
<accession>A0A1M7YVM0</accession>
<dbReference type="RefSeq" id="WP_073582979.1">
    <property type="nucleotide sequence ID" value="NZ_AP024897.1"/>
</dbReference>
<keyword evidence="4 13" id="KW-0573">Peptidoglycan synthesis</keyword>
<comment type="PTM">
    <text evidence="13">Carboxylation is probably crucial for Mg(2+) binding and, consequently, for the gamma-phosphate positioning of ATP.</text>
</comment>
<evidence type="ECO:0000313" key="19">
    <source>
        <dbReference type="Proteomes" id="UP000184600"/>
    </source>
</evidence>
<evidence type="ECO:0000256" key="1">
    <source>
        <dbReference type="ARBA" id="ARBA00005898"/>
    </source>
</evidence>
<evidence type="ECO:0000259" key="16">
    <source>
        <dbReference type="Pfam" id="PF02875"/>
    </source>
</evidence>
<evidence type="ECO:0000256" key="9">
    <source>
        <dbReference type="ARBA" id="ARBA00072883"/>
    </source>
</evidence>
<evidence type="ECO:0000256" key="6">
    <source>
        <dbReference type="ARBA" id="ARBA00023316"/>
    </source>
</evidence>
<feature type="binding site" evidence="13">
    <location>
        <position position="33"/>
    </location>
    <ligand>
        <name>UDP-N-acetyl-alpha-D-muramoyl-L-alanyl-D-glutamate</name>
        <dbReference type="ChEBI" id="CHEBI:83900"/>
    </ligand>
</feature>
<feature type="binding site" evidence="13">
    <location>
        <begin position="164"/>
        <end position="165"/>
    </location>
    <ligand>
        <name>UDP-N-acetyl-alpha-D-muramoyl-L-alanyl-D-glutamate</name>
        <dbReference type="ChEBI" id="CHEBI:83900"/>
    </ligand>
</feature>
<dbReference type="PANTHER" id="PTHR23135">
    <property type="entry name" value="MUR LIGASE FAMILY MEMBER"/>
    <property type="match status" value="1"/>
</dbReference>
<dbReference type="HAMAP" id="MF_00208">
    <property type="entry name" value="MurE"/>
    <property type="match status" value="1"/>
</dbReference>
<dbReference type="InterPro" id="IPR000713">
    <property type="entry name" value="Mur_ligase_N"/>
</dbReference>
<feature type="short sequence motif" description="Meso-diaminopimelate recognition motif" evidence="13">
    <location>
        <begin position="417"/>
        <end position="420"/>
    </location>
</feature>
<dbReference type="NCBIfam" id="NF001123">
    <property type="entry name" value="PRK00139.1-1"/>
    <property type="match status" value="1"/>
</dbReference>
<dbReference type="Gene3D" id="3.40.1390.10">
    <property type="entry name" value="MurE/MurF, N-terminal domain"/>
    <property type="match status" value="1"/>
</dbReference>
<evidence type="ECO:0000256" key="5">
    <source>
        <dbReference type="ARBA" id="ARBA00023306"/>
    </source>
</evidence>
<keyword evidence="6 13" id="KW-0961">Cell wall biogenesis/degradation</keyword>
<dbReference type="GO" id="GO:0005524">
    <property type="term" value="F:ATP binding"/>
    <property type="evidence" value="ECO:0007669"/>
    <property type="project" value="UniProtKB-UniRule"/>
</dbReference>
<feature type="binding site" evidence="13">
    <location>
        <position position="393"/>
    </location>
    <ligand>
        <name>meso-2,6-diaminopimelate</name>
        <dbReference type="ChEBI" id="CHEBI:57791"/>
    </ligand>
</feature>
<reference evidence="19" key="1">
    <citation type="submission" date="2016-12" db="EMBL/GenBank/DDBJ databases">
        <authorList>
            <person name="Rodrigo-Torres L."/>
            <person name="Arahal R.D."/>
            <person name="Lucena T."/>
        </authorList>
    </citation>
    <scope>NUCLEOTIDE SEQUENCE [LARGE SCALE GENOMIC DNA]</scope>
</reference>
<dbReference type="Pfam" id="PF02875">
    <property type="entry name" value="Mur_ligase_C"/>
    <property type="match status" value="1"/>
</dbReference>
<comment type="cofactor">
    <cofactor evidence="13">
        <name>Mg(2+)</name>
        <dbReference type="ChEBI" id="CHEBI:18420"/>
    </cofactor>
</comment>
<evidence type="ECO:0000259" key="17">
    <source>
        <dbReference type="Pfam" id="PF08245"/>
    </source>
</evidence>
<evidence type="ECO:0000256" key="14">
    <source>
        <dbReference type="RuleBase" id="RU004135"/>
    </source>
</evidence>
<comment type="pathway">
    <text evidence="13 14">Cell wall biogenesis; peptidoglycan biosynthesis.</text>
</comment>
<dbReference type="GO" id="GO:0008765">
    <property type="term" value="F:UDP-N-acetylmuramoylalanyl-D-glutamate-2,6-diaminopimelate ligase activity"/>
    <property type="evidence" value="ECO:0007669"/>
    <property type="project" value="UniProtKB-UniRule"/>
</dbReference>
<feature type="domain" description="Mur ligase N-terminal catalytic" evidence="15">
    <location>
        <begin position="29"/>
        <end position="76"/>
    </location>
</feature>
<dbReference type="SUPFAM" id="SSF63418">
    <property type="entry name" value="MurE/MurF N-terminal domain"/>
    <property type="match status" value="1"/>
</dbReference>
<evidence type="ECO:0000256" key="7">
    <source>
        <dbReference type="ARBA" id="ARBA00050251"/>
    </source>
</evidence>
<keyword evidence="2 13" id="KW-0132">Cell division</keyword>
<feature type="binding site" evidence="13">
    <location>
        <position position="197"/>
    </location>
    <ligand>
        <name>UDP-N-acetyl-alpha-D-muramoyl-L-alanyl-D-glutamate</name>
        <dbReference type="ChEBI" id="CHEBI:83900"/>
    </ligand>
</feature>
<dbReference type="GO" id="GO:0000287">
    <property type="term" value="F:magnesium ion binding"/>
    <property type="evidence" value="ECO:0007669"/>
    <property type="project" value="UniProtKB-UniRule"/>
</dbReference>
<dbReference type="SUPFAM" id="SSF53244">
    <property type="entry name" value="MurD-like peptide ligases, peptide-binding domain"/>
    <property type="match status" value="1"/>
</dbReference>
<feature type="domain" description="Mur ligase C-terminal" evidence="16">
    <location>
        <begin position="344"/>
        <end position="470"/>
    </location>
</feature>
<dbReference type="OrthoDB" id="9800958at2"/>
<comment type="function">
    <text evidence="13">Catalyzes the addition of meso-diaminopimelic acid to the nucleotide precursor UDP-N-acetylmuramoyl-L-alanyl-D-glutamate (UMAG) in the biosynthesis of bacterial cell-wall peptidoglycan.</text>
</comment>
<feature type="domain" description="Mur ligase central" evidence="17">
    <location>
        <begin position="120"/>
        <end position="321"/>
    </location>
</feature>
<feature type="binding site" evidence="13">
    <location>
        <begin position="122"/>
        <end position="128"/>
    </location>
    <ligand>
        <name>ATP</name>
        <dbReference type="ChEBI" id="CHEBI:30616"/>
    </ligand>
</feature>
<dbReference type="InterPro" id="IPR035911">
    <property type="entry name" value="MurE/MurF_N"/>
</dbReference>
<keyword evidence="19" id="KW-1185">Reference proteome</keyword>
<evidence type="ECO:0000313" key="18">
    <source>
        <dbReference type="EMBL" id="SHO56720.1"/>
    </source>
</evidence>
<gene>
    <name evidence="13 18" type="primary">murE</name>
    <name evidence="18" type="ORF">VQ7734_02489</name>
</gene>
<dbReference type="STRING" id="1117707.VQ7734_02489"/>
<evidence type="ECO:0000259" key="15">
    <source>
        <dbReference type="Pfam" id="PF01225"/>
    </source>
</evidence>
<dbReference type="SUPFAM" id="SSF53623">
    <property type="entry name" value="MurD-like peptide ligases, catalytic domain"/>
    <property type="match status" value="1"/>
</dbReference>
<dbReference type="Gene3D" id="3.90.190.20">
    <property type="entry name" value="Mur ligase, C-terminal domain"/>
    <property type="match status" value="1"/>
</dbReference>
<evidence type="ECO:0000256" key="13">
    <source>
        <dbReference type="HAMAP-Rule" id="MF_00208"/>
    </source>
</evidence>
<dbReference type="InterPro" id="IPR004101">
    <property type="entry name" value="Mur_ligase_C"/>
</dbReference>
<dbReference type="InterPro" id="IPR005761">
    <property type="entry name" value="UDP-N-AcMur-Glu-dNH2Pim_ligase"/>
</dbReference>
<dbReference type="NCBIfam" id="NF001126">
    <property type="entry name" value="PRK00139.1-4"/>
    <property type="match status" value="1"/>
</dbReference>
<evidence type="ECO:0000256" key="2">
    <source>
        <dbReference type="ARBA" id="ARBA00022618"/>
    </source>
</evidence>
<dbReference type="PANTHER" id="PTHR23135:SF4">
    <property type="entry name" value="UDP-N-ACETYLMURAMOYL-L-ALANYL-D-GLUTAMATE--2,6-DIAMINOPIMELATE LIGASE MURE HOMOLOG, CHLOROPLASTIC"/>
    <property type="match status" value="1"/>
</dbReference>
<evidence type="ECO:0000256" key="10">
    <source>
        <dbReference type="ARBA" id="ARBA00075482"/>
    </source>
</evidence>
<keyword evidence="3 13" id="KW-0133">Cell shape</keyword>
<dbReference type="GO" id="GO:0008360">
    <property type="term" value="P:regulation of cell shape"/>
    <property type="evidence" value="ECO:0007669"/>
    <property type="project" value="UniProtKB-KW"/>
</dbReference>
<proteinExistence type="inferred from homology"/>
<dbReference type="GO" id="GO:0005737">
    <property type="term" value="C:cytoplasm"/>
    <property type="evidence" value="ECO:0007669"/>
    <property type="project" value="UniProtKB-SubCell"/>
</dbReference>
<dbReference type="AlphaFoldDB" id="A0A1M7YVM0"/>
<keyword evidence="13 18" id="KW-0436">Ligase</keyword>
<dbReference type="Pfam" id="PF01225">
    <property type="entry name" value="Mur_ligase"/>
    <property type="match status" value="1"/>
</dbReference>
<feature type="binding site" evidence="13">
    <location>
        <position position="163"/>
    </location>
    <ligand>
        <name>UDP-N-acetyl-alpha-D-muramoyl-L-alanyl-D-glutamate</name>
        <dbReference type="ChEBI" id="CHEBI:83900"/>
    </ligand>
</feature>
<comment type="caution">
    <text evidence="13">Lacks conserved residue(s) required for the propagation of feature annotation.</text>
</comment>
<feature type="modified residue" description="N6-carboxylysine" evidence="13">
    <location>
        <position position="231"/>
    </location>
</feature>
<dbReference type="GO" id="GO:0071555">
    <property type="term" value="P:cell wall organization"/>
    <property type="evidence" value="ECO:0007669"/>
    <property type="project" value="UniProtKB-KW"/>
</dbReference>
<feature type="binding site" evidence="13">
    <location>
        <position position="468"/>
    </location>
    <ligand>
        <name>meso-2,6-diaminopimelate</name>
        <dbReference type="ChEBI" id="CHEBI:57791"/>
    </ligand>
</feature>
<evidence type="ECO:0000256" key="4">
    <source>
        <dbReference type="ARBA" id="ARBA00022984"/>
    </source>
</evidence>
<sequence length="498" mass="54444">MANERIVLSTLISPWIELEQTNCPDFCINRLELDSRQVQPGDTFVAIIGHQVDGRDYIASAASKGANLVLAQADEQHPHGETDLIDEAWVLYLNELDKHLSELAGRLYNHPSHQHFLIAVTGTNGKTTIAQLIAQWLTLSDKKAAVMGTAGNGFPGQLKPAINTTGSAVAIQKHLSELLDQEADYTAMEVSSHGLVQGRVKALNFDVGIFSNLSRDHLDYHGDMDAYGEAKKLLFTTHQCRHAVINADDPLGKRWLIEMENAVAVSLVGRPEAKSALWATEIQYTESGMTLSFDSSWGTGTFSVPLIGEFNASNILLSLAALLVLGVDKEQLIEAAPELTPVIGRMELFHTPGKAKLVVDYAHTPDALEKALSALRGHCQGNLWAIFGCGGNRDKGKRPMMAKIAESLADKIVLTDDNPRNESPELIIQEMVSGVNHPENISVEHSRYEAIQYALEHSQAKDIILIAGKGHEDYQVLAEGVVHYSDRESAQQLLGLTL</sequence>
<comment type="catalytic activity">
    <reaction evidence="7 13">
        <text>UDP-N-acetyl-alpha-D-muramoyl-L-alanyl-D-glutamate + meso-2,6-diaminopimelate + ATP = UDP-N-acetyl-alpha-D-muramoyl-L-alanyl-gamma-D-glutamyl-meso-2,6-diaminopimelate + ADP + phosphate + H(+)</text>
        <dbReference type="Rhea" id="RHEA:23676"/>
        <dbReference type="ChEBI" id="CHEBI:15378"/>
        <dbReference type="ChEBI" id="CHEBI:30616"/>
        <dbReference type="ChEBI" id="CHEBI:43474"/>
        <dbReference type="ChEBI" id="CHEBI:57791"/>
        <dbReference type="ChEBI" id="CHEBI:83900"/>
        <dbReference type="ChEBI" id="CHEBI:83905"/>
        <dbReference type="ChEBI" id="CHEBI:456216"/>
        <dbReference type="EC" id="6.3.2.13"/>
    </reaction>
</comment>
<dbReference type="EMBL" id="FRFG01000028">
    <property type="protein sequence ID" value="SHO56720.1"/>
    <property type="molecule type" value="Genomic_DNA"/>
</dbReference>
<name>A0A1M7YVM0_9VIBR</name>
<dbReference type="Gene3D" id="3.40.1190.10">
    <property type="entry name" value="Mur-like, catalytic domain"/>
    <property type="match status" value="1"/>
</dbReference>
<keyword evidence="13" id="KW-0963">Cytoplasm</keyword>
<feature type="binding site" evidence="13">
    <location>
        <position position="191"/>
    </location>
    <ligand>
        <name>UDP-N-acetyl-alpha-D-muramoyl-L-alanyl-D-glutamate</name>
        <dbReference type="ChEBI" id="CHEBI:83900"/>
    </ligand>
</feature>
<keyword evidence="13" id="KW-0547">Nucleotide-binding</keyword>
<feature type="binding site" evidence="13">
    <location>
        <begin position="417"/>
        <end position="420"/>
    </location>
    <ligand>
        <name>meso-2,6-diaminopimelate</name>
        <dbReference type="ChEBI" id="CHEBI:57791"/>
    </ligand>
</feature>
<keyword evidence="13" id="KW-0067">ATP-binding</keyword>
<keyword evidence="13" id="KW-0460">Magnesium</keyword>
<keyword evidence="5 13" id="KW-0131">Cell cycle</keyword>
<evidence type="ECO:0000256" key="11">
    <source>
        <dbReference type="ARBA" id="ARBA00076158"/>
    </source>
</evidence>
<dbReference type="FunFam" id="3.90.190.20:FF:000006">
    <property type="entry name" value="UDP-N-acetylmuramoyl-L-alanyl-D-glutamate--2,6-diaminopimelate ligase"/>
    <property type="match status" value="1"/>
</dbReference>
<dbReference type="UniPathway" id="UPA00219"/>
<dbReference type="Proteomes" id="UP000184600">
    <property type="component" value="Unassembled WGS sequence"/>
</dbReference>
<evidence type="ECO:0000256" key="3">
    <source>
        <dbReference type="ARBA" id="ARBA00022960"/>
    </source>
</evidence>
<dbReference type="InterPro" id="IPR036565">
    <property type="entry name" value="Mur-like_cat_sf"/>
</dbReference>
<evidence type="ECO:0000256" key="8">
    <source>
        <dbReference type="ARBA" id="ARBA00066633"/>
    </source>
</evidence>
<evidence type="ECO:0000256" key="12">
    <source>
        <dbReference type="ARBA" id="ARBA00081560"/>
    </source>
</evidence>
<dbReference type="InterPro" id="IPR013221">
    <property type="entry name" value="Mur_ligase_cen"/>
</dbReference>
<feature type="binding site" evidence="13">
    <location>
        <position position="199"/>
    </location>
    <ligand>
        <name>UDP-N-acetyl-alpha-D-muramoyl-L-alanyl-D-glutamate</name>
        <dbReference type="ChEBI" id="CHEBI:83900"/>
    </ligand>
</feature>
<feature type="binding site" evidence="13">
    <location>
        <position position="472"/>
    </location>
    <ligand>
        <name>meso-2,6-diaminopimelate</name>
        <dbReference type="ChEBI" id="CHEBI:57791"/>
    </ligand>
</feature>
<feature type="binding site" evidence="13">
    <location>
        <position position="35"/>
    </location>
    <ligand>
        <name>UDP-N-acetyl-alpha-D-muramoyl-L-alanyl-D-glutamate</name>
        <dbReference type="ChEBI" id="CHEBI:83900"/>
    </ligand>
</feature>